<comment type="caution">
    <text evidence="4">The sequence shown here is derived from an EMBL/GenBank/DDBJ whole genome shotgun (WGS) entry which is preliminary data.</text>
</comment>
<evidence type="ECO:0000256" key="1">
    <source>
        <dbReference type="SAM" id="MobiDB-lite"/>
    </source>
</evidence>
<evidence type="ECO:0000313" key="5">
    <source>
        <dbReference type="Proteomes" id="UP000248889"/>
    </source>
</evidence>
<gene>
    <name evidence="4" type="ORF">DN069_14820</name>
</gene>
<keyword evidence="2" id="KW-0812">Transmembrane</keyword>
<keyword evidence="2" id="KW-0472">Membrane</keyword>
<dbReference type="OrthoDB" id="141240at2"/>
<dbReference type="Pfam" id="PF09992">
    <property type="entry name" value="NAGPA"/>
    <property type="match status" value="1"/>
</dbReference>
<organism evidence="4 5">
    <name type="scientific">Streptacidiphilus pinicola</name>
    <dbReference type="NCBI Taxonomy" id="2219663"/>
    <lineage>
        <taxon>Bacteria</taxon>
        <taxon>Bacillati</taxon>
        <taxon>Actinomycetota</taxon>
        <taxon>Actinomycetes</taxon>
        <taxon>Kitasatosporales</taxon>
        <taxon>Streptomycetaceae</taxon>
        <taxon>Streptacidiphilus</taxon>
    </lineage>
</organism>
<evidence type="ECO:0000256" key="2">
    <source>
        <dbReference type="SAM" id="Phobius"/>
    </source>
</evidence>
<proteinExistence type="predicted"/>
<evidence type="ECO:0000313" key="4">
    <source>
        <dbReference type="EMBL" id="RAG84813.1"/>
    </source>
</evidence>
<dbReference type="EMBL" id="QKYN01000058">
    <property type="protein sequence ID" value="RAG84813.1"/>
    <property type="molecule type" value="Genomic_DNA"/>
</dbReference>
<feature type="domain" description="Phosphodiester glycosidase" evidence="3">
    <location>
        <begin position="221"/>
        <end position="361"/>
    </location>
</feature>
<protein>
    <recommendedName>
        <fullName evidence="3">Phosphodiester glycosidase domain-containing protein</fullName>
    </recommendedName>
</protein>
<dbReference type="InterPro" id="IPR018711">
    <property type="entry name" value="NAGPA"/>
</dbReference>
<feature type="region of interest" description="Disordered" evidence="1">
    <location>
        <begin position="1"/>
        <end position="33"/>
    </location>
</feature>
<dbReference type="RefSeq" id="WP_111501448.1">
    <property type="nucleotide sequence ID" value="NZ_QKYN01000058.1"/>
</dbReference>
<keyword evidence="5" id="KW-1185">Reference proteome</keyword>
<sequence>MGIPASPESVSENPAEEPAQPEGAPTPPKKQRFRRTRRILRLRSVRAVLALFTACFAWLCWSIGSALAAPGDDSVVARVAEWARDHHMGPIVTFLEDQQYKAHPPKIGGKPTMALAPNGQPVQNSTSSRPALKPIMPARLVSPAGAPLPGEGTWQTLEAVDGTPAVLGAFLRPDNEHTSYVAAVVSMDQRLVRFTLHPGQSDPGPADWGVPFSIPSGQRNGLLATFNGGFKVTNDEAQGGFYLNGTTRGTLTDGAGSLVFTKDGKATVADWGRDASLAPNVTGVRQNLKLIVDHSKVPDSVDNNVESGWGLTLAGKYFVWRSGVGVTADGRLLFAYGPALSVRTLADLLASAGAVRAMQLDINPAWMSFMYYKPQPDPANPTPIKLLPDQERPADRYYEDTSRDFTAVYAR</sequence>
<dbReference type="AlphaFoldDB" id="A0A2X0IMP4"/>
<keyword evidence="2" id="KW-1133">Transmembrane helix</keyword>
<dbReference type="Proteomes" id="UP000248889">
    <property type="component" value="Unassembled WGS sequence"/>
</dbReference>
<reference evidence="4 5" key="1">
    <citation type="submission" date="2018-06" db="EMBL/GenBank/DDBJ databases">
        <title>Streptacidiphilus pinicola sp. nov., isolated from pine grove soil.</title>
        <authorList>
            <person name="Roh S.G."/>
            <person name="Park S."/>
            <person name="Kim M.-K."/>
            <person name="Yun B.-R."/>
            <person name="Park J."/>
            <person name="Kim M.J."/>
            <person name="Kim Y.S."/>
            <person name="Kim S.B."/>
        </authorList>
    </citation>
    <scope>NUCLEOTIDE SEQUENCE [LARGE SCALE GENOMIC DNA]</scope>
    <source>
        <strain evidence="4 5">MMS16-CNU450</strain>
    </source>
</reference>
<evidence type="ECO:0000259" key="3">
    <source>
        <dbReference type="Pfam" id="PF09992"/>
    </source>
</evidence>
<name>A0A2X0IMP4_9ACTN</name>
<accession>A0A2X0IMP4</accession>
<feature type="transmembrane region" description="Helical" evidence="2">
    <location>
        <begin position="44"/>
        <end position="64"/>
    </location>
</feature>